<dbReference type="AlphaFoldDB" id="A0A928USZ0"/>
<name>A0A928USZ0_9SPHI</name>
<dbReference type="Proteomes" id="UP000616201">
    <property type="component" value="Unassembled WGS sequence"/>
</dbReference>
<keyword evidence="3" id="KW-1185">Reference proteome</keyword>
<feature type="transmembrane region" description="Helical" evidence="1">
    <location>
        <begin position="95"/>
        <end position="112"/>
    </location>
</feature>
<gene>
    <name evidence="2" type="ORF">C4F49_00985</name>
</gene>
<proteinExistence type="predicted"/>
<accession>A0A928USZ0</accession>
<feature type="transmembrane region" description="Helical" evidence="1">
    <location>
        <begin position="39"/>
        <end position="59"/>
    </location>
</feature>
<feature type="transmembrane region" description="Helical" evidence="1">
    <location>
        <begin position="124"/>
        <end position="144"/>
    </location>
</feature>
<keyword evidence="1" id="KW-0472">Membrane</keyword>
<evidence type="ECO:0008006" key="4">
    <source>
        <dbReference type="Google" id="ProtNLM"/>
    </source>
</evidence>
<evidence type="ECO:0000256" key="1">
    <source>
        <dbReference type="SAM" id="Phobius"/>
    </source>
</evidence>
<organism evidence="2 3">
    <name type="scientific">Sphingobacterium hungaricum</name>
    <dbReference type="NCBI Taxonomy" id="2082723"/>
    <lineage>
        <taxon>Bacteria</taxon>
        <taxon>Pseudomonadati</taxon>
        <taxon>Bacteroidota</taxon>
        <taxon>Sphingobacteriia</taxon>
        <taxon>Sphingobacteriales</taxon>
        <taxon>Sphingobacteriaceae</taxon>
        <taxon>Sphingobacterium</taxon>
    </lineage>
</organism>
<sequence length="179" mass="20850">MMNKKKNNKSQPVKEILRPVDQKFQSLENTFVNKKLRGLYALFLTLLLFGIMGMIWMIPFPQFDFLVRNNMHTFLNWGSIFIAVLIYFYLKLAPTLSYAILFTIGIMSFFIVQLEYVERDGGPAVWLVCLIIALIGFFGLVLTTKKEPKALVPKDVYQLILIGPIWLWSSVFKRLNIKY</sequence>
<dbReference type="EMBL" id="PRDK01000001">
    <property type="protein sequence ID" value="MBE8712253.1"/>
    <property type="molecule type" value="Genomic_DNA"/>
</dbReference>
<keyword evidence="1" id="KW-1133">Transmembrane helix</keyword>
<evidence type="ECO:0000313" key="3">
    <source>
        <dbReference type="Proteomes" id="UP000616201"/>
    </source>
</evidence>
<evidence type="ECO:0000313" key="2">
    <source>
        <dbReference type="EMBL" id="MBE8712253.1"/>
    </source>
</evidence>
<protein>
    <recommendedName>
        <fullName evidence="4">DUF962 domain-containing protein</fullName>
    </recommendedName>
</protein>
<comment type="caution">
    <text evidence="2">The sequence shown here is derived from an EMBL/GenBank/DDBJ whole genome shotgun (WGS) entry which is preliminary data.</text>
</comment>
<keyword evidence="1" id="KW-0812">Transmembrane</keyword>
<reference evidence="2" key="1">
    <citation type="submission" date="2018-02" db="EMBL/GenBank/DDBJ databases">
        <authorList>
            <person name="Vasarhelyi B.M."/>
            <person name="Deshmukh S."/>
            <person name="Balint B."/>
            <person name="Kukolya J."/>
        </authorList>
    </citation>
    <scope>NUCLEOTIDE SEQUENCE</scope>
    <source>
        <strain evidence="2">KB22</strain>
    </source>
</reference>
<feature type="transmembrane region" description="Helical" evidence="1">
    <location>
        <begin position="71"/>
        <end position="90"/>
    </location>
</feature>